<sequence length="241" mass="27743">MGKEFLEEDLYKPIHDFFVQEGYEVRSEVNFCDICATKENQLTIIELKRNLSVDLLAQAVKRQKIGDFVYIAVPKPKRLIGTAKWRDICYLLKRLELGLILVSLNGKNLIEIPISPKPFDFQASRQKSKNKKMKLVEELKGRTMELNVGGSRGRKLVTAYRENSLHIACCLNMFGPMSAKKITQYGTDSNKTWSILNKNYYGWFYKQEKSVYGLSDAGKRALDEFPELAQYYKSKITSSLD</sequence>
<comment type="caution">
    <text evidence="1">The sequence shown here is derived from an EMBL/GenBank/DDBJ whole genome shotgun (WGS) entry which is preliminary data.</text>
</comment>
<dbReference type="eggNOG" id="COG5482">
    <property type="taxonomic scope" value="Bacteria"/>
</dbReference>
<accession>A0A0L6JRB9</accession>
<proteinExistence type="predicted"/>
<protein>
    <submittedName>
        <fullName evidence="1">Uncharacterized protein</fullName>
    </submittedName>
</protein>
<name>A0A0L6JRB9_9FIRM</name>
<dbReference type="AlphaFoldDB" id="A0A0L6JRB9"/>
<evidence type="ECO:0000313" key="1">
    <source>
        <dbReference type="EMBL" id="KNY28391.1"/>
    </source>
</evidence>
<dbReference type="Proteomes" id="UP000036923">
    <property type="component" value="Unassembled WGS sequence"/>
</dbReference>
<dbReference type="InterPro" id="IPR018679">
    <property type="entry name" value="DUF2161"/>
</dbReference>
<dbReference type="RefSeq" id="WP_036938709.1">
    <property type="nucleotide sequence ID" value="NZ_JQKC01000007.1"/>
</dbReference>
<reference evidence="2" key="1">
    <citation type="submission" date="2015-07" db="EMBL/GenBank/DDBJ databases">
        <title>Near-Complete Genome Sequence of the Cellulolytic Bacterium Bacteroides (Pseudobacteroides) cellulosolvens ATCC 35603.</title>
        <authorList>
            <person name="Dassa B."/>
            <person name="Utturkar S.M."/>
            <person name="Klingeman D.M."/>
            <person name="Hurt R.A."/>
            <person name="Keller M."/>
            <person name="Xu J."/>
            <person name="Reddy Y.H.K."/>
            <person name="Borovok I."/>
            <person name="Grinberg I.R."/>
            <person name="Lamed R."/>
            <person name="Zhivin O."/>
            <person name="Bayer E.A."/>
            <person name="Brown S.D."/>
        </authorList>
    </citation>
    <scope>NUCLEOTIDE SEQUENCE [LARGE SCALE GENOMIC DNA]</scope>
    <source>
        <strain evidence="2">DSM 2933</strain>
    </source>
</reference>
<dbReference type="EMBL" id="LGTC01000001">
    <property type="protein sequence ID" value="KNY28391.1"/>
    <property type="molecule type" value="Genomic_DNA"/>
</dbReference>
<keyword evidence="2" id="KW-1185">Reference proteome</keyword>
<dbReference type="Pfam" id="PF09929">
    <property type="entry name" value="DUF2161"/>
    <property type="match status" value="1"/>
</dbReference>
<dbReference type="OrthoDB" id="9795163at2"/>
<dbReference type="STRING" id="398512.Bccel_3665"/>
<gene>
    <name evidence="1" type="ORF">Bccel_3665</name>
</gene>
<evidence type="ECO:0000313" key="2">
    <source>
        <dbReference type="Proteomes" id="UP000036923"/>
    </source>
</evidence>
<organism evidence="1 2">
    <name type="scientific">Pseudobacteroides cellulosolvens ATCC 35603 = DSM 2933</name>
    <dbReference type="NCBI Taxonomy" id="398512"/>
    <lineage>
        <taxon>Bacteria</taxon>
        <taxon>Bacillati</taxon>
        <taxon>Bacillota</taxon>
        <taxon>Clostridia</taxon>
        <taxon>Eubacteriales</taxon>
        <taxon>Oscillospiraceae</taxon>
        <taxon>Pseudobacteroides</taxon>
    </lineage>
</organism>